<dbReference type="eggNOG" id="COG1670">
    <property type="taxonomic scope" value="Bacteria"/>
</dbReference>
<accession>M9REH2</accession>
<feature type="region of interest" description="Disordered" evidence="1">
    <location>
        <begin position="177"/>
        <end position="197"/>
    </location>
</feature>
<reference evidence="3 4" key="1">
    <citation type="journal article" date="2013" name="PLoS ONE">
        <title>Poles Apart: Arctic and Antarctic Octadecabacter strains Share High Genome Plasticity and a New Type of Xanthorhodopsin.</title>
        <authorList>
            <person name="Vollmers J."/>
            <person name="Voget S."/>
            <person name="Dietrich S."/>
            <person name="Gollnow K."/>
            <person name="Smits M."/>
            <person name="Meyer K."/>
            <person name="Brinkhoff T."/>
            <person name="Simon M."/>
            <person name="Daniel R."/>
        </authorList>
    </citation>
    <scope>NUCLEOTIDE SEQUENCE [LARGE SCALE GENOMIC DNA]</scope>
    <source>
        <strain evidence="3 4">307</strain>
    </source>
</reference>
<protein>
    <submittedName>
        <fullName evidence="3">Putative acetyltransferase</fullName>
    </submittedName>
</protein>
<dbReference type="KEGG" id="oat:OAN307_c26250"/>
<dbReference type="InterPro" id="IPR000182">
    <property type="entry name" value="GNAT_dom"/>
</dbReference>
<dbReference type="PANTHER" id="PTHR43328">
    <property type="entry name" value="ACETYLTRANSFERASE-RELATED"/>
    <property type="match status" value="1"/>
</dbReference>
<organism evidence="3 4">
    <name type="scientific">Octadecabacter antarcticus 307</name>
    <dbReference type="NCBI Taxonomy" id="391626"/>
    <lineage>
        <taxon>Bacteria</taxon>
        <taxon>Pseudomonadati</taxon>
        <taxon>Pseudomonadota</taxon>
        <taxon>Alphaproteobacteria</taxon>
        <taxon>Rhodobacterales</taxon>
        <taxon>Roseobacteraceae</taxon>
        <taxon>Octadecabacter</taxon>
    </lineage>
</organism>
<dbReference type="Pfam" id="PF13302">
    <property type="entry name" value="Acetyltransf_3"/>
    <property type="match status" value="1"/>
</dbReference>
<dbReference type="Gene3D" id="3.40.630.30">
    <property type="match status" value="1"/>
</dbReference>
<evidence type="ECO:0000259" key="2">
    <source>
        <dbReference type="Pfam" id="PF13302"/>
    </source>
</evidence>
<dbReference type="EMBL" id="CP003740">
    <property type="protein sequence ID" value="AGI68215.1"/>
    <property type="molecule type" value="Genomic_DNA"/>
</dbReference>
<evidence type="ECO:0000313" key="3">
    <source>
        <dbReference type="EMBL" id="AGI68215.1"/>
    </source>
</evidence>
<dbReference type="SUPFAM" id="SSF55729">
    <property type="entry name" value="Acyl-CoA N-acyltransferases (Nat)"/>
    <property type="match status" value="1"/>
</dbReference>
<dbReference type="RefSeq" id="WP_015500217.1">
    <property type="nucleotide sequence ID" value="NC_020911.1"/>
</dbReference>
<keyword evidence="3" id="KW-0808">Transferase</keyword>
<evidence type="ECO:0000313" key="4">
    <source>
        <dbReference type="Proteomes" id="UP000005307"/>
    </source>
</evidence>
<proteinExistence type="predicted"/>
<evidence type="ECO:0000256" key="1">
    <source>
        <dbReference type="SAM" id="MobiDB-lite"/>
    </source>
</evidence>
<dbReference type="OrthoDB" id="9804153at2"/>
<dbReference type="InterPro" id="IPR016181">
    <property type="entry name" value="Acyl_CoA_acyltransferase"/>
</dbReference>
<dbReference type="PANTHER" id="PTHR43328:SF1">
    <property type="entry name" value="N-ACETYLTRANSFERASE DOMAIN-CONTAINING PROTEIN"/>
    <property type="match status" value="1"/>
</dbReference>
<dbReference type="GO" id="GO:0016747">
    <property type="term" value="F:acyltransferase activity, transferring groups other than amino-acyl groups"/>
    <property type="evidence" value="ECO:0007669"/>
    <property type="project" value="InterPro"/>
</dbReference>
<feature type="domain" description="N-acetyltransferase" evidence="2">
    <location>
        <begin position="17"/>
        <end position="153"/>
    </location>
</feature>
<dbReference type="STRING" id="391626.OAN307_c26250"/>
<dbReference type="AlphaFoldDB" id="M9REH2"/>
<dbReference type="Proteomes" id="UP000005307">
    <property type="component" value="Chromosome"/>
</dbReference>
<keyword evidence="4" id="KW-1185">Reference proteome</keyword>
<sequence>MTVVDQGIAQPVIDTPRFTLRPLRTSDGGLLEMHLGDMRVANMTRVIPHPLPPEYIANLIERATDPKRTEDFWAVDGSAHGHAEVMGVIKMFKLDRNQSEIRYWVAPAFWNSGIATDAVEAILRANPQGACDIYAQVFQDNPSSARILINAGFAYLGDAETFSVARNSVTPTWTYARKMDQPKSQGRPAPKGSAKPA</sequence>
<dbReference type="HOGENOM" id="CLU_013985_3_4_5"/>
<name>M9REH2_9RHOB</name>
<gene>
    <name evidence="3" type="ORF">OAN307_c26250</name>
</gene>